<dbReference type="EMBL" id="CP022745">
    <property type="protein sequence ID" value="ASY43050.1"/>
    <property type="molecule type" value="Genomic_DNA"/>
</dbReference>
<evidence type="ECO:0000256" key="5">
    <source>
        <dbReference type="ARBA" id="ARBA00023002"/>
    </source>
</evidence>
<comment type="pathway">
    <text evidence="6">Amino-acid biosynthesis; L-arginine biosynthesis; N(2)-acetyl-L-ornithine from L-glutamate: step 3/4.</text>
</comment>
<evidence type="ECO:0000256" key="3">
    <source>
        <dbReference type="ARBA" id="ARBA00022605"/>
    </source>
</evidence>
<comment type="catalytic activity">
    <reaction evidence="6">
        <text>N-acetyl-L-glutamate 5-semialdehyde + phosphate + NADP(+) = N-acetyl-L-glutamyl 5-phosphate + NADPH + H(+)</text>
        <dbReference type="Rhea" id="RHEA:21588"/>
        <dbReference type="ChEBI" id="CHEBI:15378"/>
        <dbReference type="ChEBI" id="CHEBI:29123"/>
        <dbReference type="ChEBI" id="CHEBI:43474"/>
        <dbReference type="ChEBI" id="CHEBI:57783"/>
        <dbReference type="ChEBI" id="CHEBI:57936"/>
        <dbReference type="ChEBI" id="CHEBI:58349"/>
        <dbReference type="EC" id="1.2.1.38"/>
    </reaction>
</comment>
<organism evidence="8 9">
    <name type="scientific">Sphingobium xenophagum</name>
    <dbReference type="NCBI Taxonomy" id="121428"/>
    <lineage>
        <taxon>Bacteria</taxon>
        <taxon>Pseudomonadati</taxon>
        <taxon>Pseudomonadota</taxon>
        <taxon>Alphaproteobacteria</taxon>
        <taxon>Sphingomonadales</taxon>
        <taxon>Sphingomonadaceae</taxon>
        <taxon>Sphingobium</taxon>
    </lineage>
</organism>
<dbReference type="SUPFAM" id="SSF55347">
    <property type="entry name" value="Glyceraldehyde-3-phosphate dehydrogenase-like, C-terminal domain"/>
    <property type="match status" value="1"/>
</dbReference>
<evidence type="ECO:0000313" key="8">
    <source>
        <dbReference type="EMBL" id="ASY43050.1"/>
    </source>
</evidence>
<dbReference type="Proteomes" id="UP000217141">
    <property type="component" value="Chromosome I"/>
</dbReference>
<dbReference type="NCBIfam" id="TIGR01851">
    <property type="entry name" value="argC_other"/>
    <property type="match status" value="1"/>
</dbReference>
<keyword evidence="3 6" id="KW-0028">Amino-acid biosynthesis</keyword>
<keyword evidence="4 6" id="KW-0521">NADP</keyword>
<dbReference type="GO" id="GO:0003942">
    <property type="term" value="F:N-acetyl-gamma-glutamyl-phosphate reductase activity"/>
    <property type="evidence" value="ECO:0007669"/>
    <property type="project" value="UniProtKB-UniRule"/>
</dbReference>
<comment type="subcellular location">
    <subcellularLocation>
        <location evidence="6">Cytoplasm</location>
    </subcellularLocation>
</comment>
<dbReference type="SUPFAM" id="SSF51735">
    <property type="entry name" value="NAD(P)-binding Rossmann-fold domains"/>
    <property type="match status" value="1"/>
</dbReference>
<dbReference type="GO" id="GO:0005737">
    <property type="term" value="C:cytoplasm"/>
    <property type="evidence" value="ECO:0007669"/>
    <property type="project" value="UniProtKB-SubCell"/>
</dbReference>
<dbReference type="PANTHER" id="PTHR32338">
    <property type="entry name" value="N-ACETYL-GAMMA-GLUTAMYL-PHOSPHATE REDUCTASE, CHLOROPLASTIC-RELATED-RELATED"/>
    <property type="match status" value="1"/>
</dbReference>
<evidence type="ECO:0000256" key="1">
    <source>
        <dbReference type="ARBA" id="ARBA00022490"/>
    </source>
</evidence>
<dbReference type="UniPathway" id="UPA00068">
    <property type="reaction ID" value="UER00108"/>
</dbReference>
<evidence type="ECO:0000259" key="7">
    <source>
        <dbReference type="SMART" id="SM00859"/>
    </source>
</evidence>
<dbReference type="GO" id="GO:0006526">
    <property type="term" value="P:L-arginine biosynthetic process"/>
    <property type="evidence" value="ECO:0007669"/>
    <property type="project" value="UniProtKB-UniRule"/>
</dbReference>
<dbReference type="CDD" id="cd17896">
    <property type="entry name" value="AGPR_2_N"/>
    <property type="match status" value="1"/>
</dbReference>
<name>A0A249MNX5_SPHXE</name>
<dbReference type="InterPro" id="IPR000534">
    <property type="entry name" value="Semialdehyde_DH_NAD-bd"/>
</dbReference>
<dbReference type="InterPro" id="IPR010136">
    <property type="entry name" value="AGPR_type-2"/>
</dbReference>
<accession>A0A249MNX5</accession>
<dbReference type="Gene3D" id="3.30.360.10">
    <property type="entry name" value="Dihydrodipicolinate Reductase, domain 2"/>
    <property type="match status" value="1"/>
</dbReference>
<dbReference type="GO" id="GO:0051287">
    <property type="term" value="F:NAD binding"/>
    <property type="evidence" value="ECO:0007669"/>
    <property type="project" value="InterPro"/>
</dbReference>
<proteinExistence type="inferred from homology"/>
<dbReference type="SMART" id="SM00859">
    <property type="entry name" value="Semialdhyde_dh"/>
    <property type="match status" value="1"/>
</dbReference>
<dbReference type="AlphaFoldDB" id="A0A249MNX5"/>
<dbReference type="KEGG" id="shyd:CJD35_00190"/>
<dbReference type="PANTHER" id="PTHR32338:SF10">
    <property type="entry name" value="N-ACETYL-GAMMA-GLUTAMYL-PHOSPHATE REDUCTASE, CHLOROPLASTIC-RELATED"/>
    <property type="match status" value="1"/>
</dbReference>
<dbReference type="Pfam" id="PF01118">
    <property type="entry name" value="Semialdhyde_dh"/>
    <property type="match status" value="1"/>
</dbReference>
<dbReference type="InterPro" id="IPR058924">
    <property type="entry name" value="AGPR_dimerisation_dom"/>
</dbReference>
<comment type="similarity">
    <text evidence="6">Belongs to the NAGSA dehydrogenase family. Type 2 subfamily.</text>
</comment>
<feature type="active site" evidence="6">
    <location>
        <position position="116"/>
    </location>
</feature>
<dbReference type="InterPro" id="IPR036291">
    <property type="entry name" value="NAD(P)-bd_dom_sf"/>
</dbReference>
<evidence type="ECO:0000313" key="9">
    <source>
        <dbReference type="Proteomes" id="UP000217141"/>
    </source>
</evidence>
<protein>
    <recommendedName>
        <fullName evidence="6">N-acetyl-gamma-glutamyl-phosphate reductase</fullName>
        <shortName evidence="6">AGPR</shortName>
        <ecNumber evidence="6">1.2.1.38</ecNumber>
    </recommendedName>
    <alternativeName>
        <fullName evidence="6">N-acetyl-glutamate semialdehyde dehydrogenase</fullName>
        <shortName evidence="6">NAGSA dehydrogenase</shortName>
    </alternativeName>
</protein>
<feature type="domain" description="Semialdehyde dehydrogenase NAD-binding" evidence="7">
    <location>
        <begin position="4"/>
        <end position="105"/>
    </location>
</feature>
<dbReference type="Gene3D" id="3.40.50.720">
    <property type="entry name" value="NAD(P)-binding Rossmann-like Domain"/>
    <property type="match status" value="1"/>
</dbReference>
<dbReference type="CDD" id="cd23935">
    <property type="entry name" value="AGPR_2_C"/>
    <property type="match status" value="1"/>
</dbReference>
<keyword evidence="1 6" id="KW-0963">Cytoplasm</keyword>
<keyword evidence="5 6" id="KW-0560">Oxidoreductase</keyword>
<evidence type="ECO:0000256" key="2">
    <source>
        <dbReference type="ARBA" id="ARBA00022571"/>
    </source>
</evidence>
<reference evidence="8 9" key="1">
    <citation type="submission" date="2017-08" db="EMBL/GenBank/DDBJ databases">
        <title>Whole Genome Sequence of Sphingobium hydrophobicum C1: Insights into Adaption to the Electronic-waste Contaminated Sediment.</title>
        <authorList>
            <person name="Song D."/>
            <person name="Chen X."/>
            <person name="Xu M."/>
        </authorList>
    </citation>
    <scope>NUCLEOTIDE SEQUENCE [LARGE SCALE GENOMIC DNA]</scope>
    <source>
        <strain evidence="8 9">C1</strain>
    </source>
</reference>
<comment type="function">
    <text evidence="6">Catalyzes the NADPH-dependent reduction of N-acetyl-5-glutamyl phosphate to yield N-acetyl-L-glutamate 5-semialdehyde.</text>
</comment>
<evidence type="ECO:0000256" key="4">
    <source>
        <dbReference type="ARBA" id="ARBA00022857"/>
    </source>
</evidence>
<dbReference type="RefSeq" id="WP_017184728.1">
    <property type="nucleotide sequence ID" value="NZ_CP022745.1"/>
</dbReference>
<dbReference type="InterPro" id="IPR050085">
    <property type="entry name" value="AGPR"/>
</dbReference>
<evidence type="ECO:0000256" key="6">
    <source>
        <dbReference type="HAMAP-Rule" id="MF_01110"/>
    </source>
</evidence>
<sequence>MTTQVFIDGGVGTTGIEIADRLAGRPELSLIRLDEKDRKDARSRRDALNAADVVILCLPDDAAREAVALIDNDRTCVIDASTAHRVADGWTYGFPELEAGHREKLAASRFVANPGCWPTGFLALVRPLTLAGLLPTDWPVTVSGASGYSGGGKAMIAEYEGTNGAPTALRAYGLGLAHKHVPEMTRYSGLAHAPLFAPAVANAYRGMLVEVPLQLRAMPGSPTLADVHAALASAYAGSPIVSVAALADSDAMGKIDLEQVGATDRLQLFVFGNAAAGQARLVAALDNLGKGAAGAAVQNLNILAGLPETAGLRL</sequence>
<dbReference type="EC" id="1.2.1.38" evidence="6"/>
<dbReference type="HAMAP" id="MF_01110">
    <property type="entry name" value="ArgC_type2"/>
    <property type="match status" value="1"/>
</dbReference>
<keyword evidence="2 6" id="KW-0055">Arginine biosynthesis</keyword>
<dbReference type="Pfam" id="PF22698">
    <property type="entry name" value="Semialdhyde_dhC_1"/>
    <property type="match status" value="1"/>
</dbReference>
<gene>
    <name evidence="6 8" type="primary">argC</name>
    <name evidence="8" type="ORF">CJD35_00190</name>
</gene>